<dbReference type="OrthoDB" id="244982at2"/>
<keyword evidence="2" id="KW-0802">TPR repeat</keyword>
<evidence type="ECO:0000256" key="2">
    <source>
        <dbReference type="PROSITE-ProRule" id="PRU00339"/>
    </source>
</evidence>
<protein>
    <submittedName>
        <fullName evidence="4">Doubled CXXCH motif (Paired_CXXCH_1)</fullName>
    </submittedName>
</protein>
<dbReference type="SMART" id="SM00028">
    <property type="entry name" value="TPR"/>
    <property type="match status" value="1"/>
</dbReference>
<organism evidence="4 5">
    <name type="scientific">Aquisphaera giovannonii</name>
    <dbReference type="NCBI Taxonomy" id="406548"/>
    <lineage>
        <taxon>Bacteria</taxon>
        <taxon>Pseudomonadati</taxon>
        <taxon>Planctomycetota</taxon>
        <taxon>Planctomycetia</taxon>
        <taxon>Isosphaerales</taxon>
        <taxon>Isosphaeraceae</taxon>
        <taxon>Aquisphaera</taxon>
    </lineage>
</organism>
<evidence type="ECO:0000313" key="4">
    <source>
        <dbReference type="EMBL" id="QEH35283.1"/>
    </source>
</evidence>
<dbReference type="Gene3D" id="1.25.40.10">
    <property type="entry name" value="Tetratricopeptide repeat domain"/>
    <property type="match status" value="1"/>
</dbReference>
<dbReference type="PANTHER" id="PTHR35038:SF8">
    <property type="entry name" value="C-TYPE POLYHEME CYTOCHROME OMCC"/>
    <property type="match status" value="1"/>
</dbReference>
<dbReference type="EMBL" id="CP042997">
    <property type="protein sequence ID" value="QEH35283.1"/>
    <property type="molecule type" value="Genomic_DNA"/>
</dbReference>
<evidence type="ECO:0000256" key="1">
    <source>
        <dbReference type="ARBA" id="ARBA00022729"/>
    </source>
</evidence>
<keyword evidence="5" id="KW-1185">Reference proteome</keyword>
<evidence type="ECO:0000256" key="3">
    <source>
        <dbReference type="SAM" id="SignalP"/>
    </source>
</evidence>
<gene>
    <name evidence="4" type="ORF">OJF2_38310</name>
</gene>
<keyword evidence="1 3" id="KW-0732">Signal</keyword>
<dbReference type="Gene3D" id="1.10.1130.10">
    <property type="entry name" value="Flavocytochrome C3, Chain A"/>
    <property type="match status" value="1"/>
</dbReference>
<dbReference type="InterPro" id="IPR019734">
    <property type="entry name" value="TPR_rpt"/>
</dbReference>
<feature type="chain" id="PRO_5022690001" evidence="3">
    <location>
        <begin position="18"/>
        <end position="647"/>
    </location>
</feature>
<dbReference type="SUPFAM" id="SSF48695">
    <property type="entry name" value="Multiheme cytochromes"/>
    <property type="match status" value="1"/>
</dbReference>
<dbReference type="KEGG" id="agv:OJF2_38310"/>
<evidence type="ECO:0000313" key="5">
    <source>
        <dbReference type="Proteomes" id="UP000324233"/>
    </source>
</evidence>
<dbReference type="RefSeq" id="WP_148595105.1">
    <property type="nucleotide sequence ID" value="NZ_CP042997.1"/>
</dbReference>
<dbReference type="SUPFAM" id="SSF48452">
    <property type="entry name" value="TPR-like"/>
    <property type="match status" value="1"/>
</dbReference>
<dbReference type="InterPro" id="IPR011990">
    <property type="entry name" value="TPR-like_helical_dom_sf"/>
</dbReference>
<dbReference type="Proteomes" id="UP000324233">
    <property type="component" value="Chromosome"/>
</dbReference>
<dbReference type="InterPro" id="IPR051829">
    <property type="entry name" value="Multiheme_Cytochr_ET"/>
</dbReference>
<reference evidence="4 5" key="1">
    <citation type="submission" date="2019-08" db="EMBL/GenBank/DDBJ databases">
        <title>Deep-cultivation of Planctomycetes and their phenomic and genomic characterization uncovers novel biology.</title>
        <authorList>
            <person name="Wiegand S."/>
            <person name="Jogler M."/>
            <person name="Boedeker C."/>
            <person name="Pinto D."/>
            <person name="Vollmers J."/>
            <person name="Rivas-Marin E."/>
            <person name="Kohn T."/>
            <person name="Peeters S.H."/>
            <person name="Heuer A."/>
            <person name="Rast P."/>
            <person name="Oberbeckmann S."/>
            <person name="Bunk B."/>
            <person name="Jeske O."/>
            <person name="Meyerdierks A."/>
            <person name="Storesund J.E."/>
            <person name="Kallscheuer N."/>
            <person name="Luecker S."/>
            <person name="Lage O.M."/>
            <person name="Pohl T."/>
            <person name="Merkel B.J."/>
            <person name="Hornburger P."/>
            <person name="Mueller R.-W."/>
            <person name="Bruemmer F."/>
            <person name="Labrenz M."/>
            <person name="Spormann A.M."/>
            <person name="Op den Camp H."/>
            <person name="Overmann J."/>
            <person name="Amann R."/>
            <person name="Jetten M.S.M."/>
            <person name="Mascher T."/>
            <person name="Medema M.H."/>
            <person name="Devos D.P."/>
            <person name="Kaster A.-K."/>
            <person name="Ovreas L."/>
            <person name="Rohde M."/>
            <person name="Galperin M.Y."/>
            <person name="Jogler C."/>
        </authorList>
    </citation>
    <scope>NUCLEOTIDE SEQUENCE [LARGE SCALE GENOMIC DNA]</scope>
    <source>
        <strain evidence="4 5">OJF2</strain>
    </source>
</reference>
<proteinExistence type="predicted"/>
<name>A0A5B9W3T9_9BACT</name>
<dbReference type="PANTHER" id="PTHR35038">
    <property type="entry name" value="DISSIMILATORY SULFITE REDUCTASE SIRA"/>
    <property type="match status" value="1"/>
</dbReference>
<dbReference type="InterPro" id="IPR036280">
    <property type="entry name" value="Multihaem_cyt_sf"/>
</dbReference>
<dbReference type="PROSITE" id="PS50005">
    <property type="entry name" value="TPR"/>
    <property type="match status" value="1"/>
</dbReference>
<accession>A0A5B9W3T9</accession>
<dbReference type="AlphaFoldDB" id="A0A5B9W3T9"/>
<feature type="repeat" description="TPR" evidence="2">
    <location>
        <begin position="98"/>
        <end position="131"/>
    </location>
</feature>
<sequence precursor="true">MLTLAAFLVAGLALALAAAGRWRGTGRGPATSEAERAYAAKDWEGAARLARERLAGKAGGAGEDPAAVRLLAKASARLGRDEPAVSLFTRLDPATLAAEDFYLLGLSLLRSGRRPEAVATWRRALRVEPDYPEALAALMRLDLAANRQAEAEAAAKALANQPGWEAEAHRVLGQLRSDRNDALGAAEAWAIAVDRAPAEAAGAAPMRALRKDLARAWLRAGRPADALESLRSLAGGPAAGSGAGHPGAGMTADPELSWLFSRAYLQGRDLPAAKAALEAAGPFAEEDPTRIDPSPFVGAAKCAGCHAEIARAQGASRHARTYSPPAALPAEALPPPGFPDPVDASVRHTLRVAGGRLEQETRTAGEVYRAVAQYAFGSGDRGRTFVGRDASGGAFELRLSQYHEGRGREPFWAVTAGQPPHPPVPVGFLGVPETEDQVRRCFDCHVTNPRAVIEAAGPEAADPAIGCEKCHGPGGNHVLAVAAGFRDPAIARPALASGAPVVKICAQCHAPSNKPVDRNDPASVRFQGATLTWSRCYTESGDRLDCVTCHDPHRNAETSPAHYEARCLTCHPGNSGPPPPAKAAPRRRSRRFDLAAAPQAPSCPVNPRSGCIACHMPTVRDAVPHTPFTDHFIRIHPEKAAEASASR</sequence>
<feature type="signal peptide" evidence="3">
    <location>
        <begin position="1"/>
        <end position="17"/>
    </location>
</feature>